<dbReference type="AlphaFoldDB" id="A0A1H0FNR8"/>
<dbReference type="RefSeq" id="WP_143013783.1">
    <property type="nucleotide sequence ID" value="NZ_FNIM01000039.1"/>
</dbReference>
<name>A0A1H0FNR8_9ACTO</name>
<accession>A0A1H0FNR8</accession>
<feature type="compositionally biased region" description="Basic and acidic residues" evidence="1">
    <location>
        <begin position="1"/>
        <end position="17"/>
    </location>
</feature>
<reference evidence="3" key="1">
    <citation type="submission" date="2016-10" db="EMBL/GenBank/DDBJ databases">
        <authorList>
            <person name="Varghese N."/>
            <person name="Submissions S."/>
        </authorList>
    </citation>
    <scope>NUCLEOTIDE SEQUENCE [LARGE SCALE GENOMIC DNA]</scope>
    <source>
        <strain evidence="3">DSM 27982</strain>
    </source>
</reference>
<evidence type="ECO:0000256" key="1">
    <source>
        <dbReference type="SAM" id="MobiDB-lite"/>
    </source>
</evidence>
<organism evidence="2 3">
    <name type="scientific">Actinomyces ruminicola</name>
    <dbReference type="NCBI Taxonomy" id="332524"/>
    <lineage>
        <taxon>Bacteria</taxon>
        <taxon>Bacillati</taxon>
        <taxon>Actinomycetota</taxon>
        <taxon>Actinomycetes</taxon>
        <taxon>Actinomycetales</taxon>
        <taxon>Actinomycetaceae</taxon>
        <taxon>Actinomyces</taxon>
    </lineage>
</organism>
<gene>
    <name evidence="2" type="ORF">SAMN05216355_1391</name>
</gene>
<proteinExistence type="predicted"/>
<protein>
    <submittedName>
        <fullName evidence="2">Uncharacterized protein</fullName>
    </submittedName>
</protein>
<keyword evidence="3" id="KW-1185">Reference proteome</keyword>
<evidence type="ECO:0000313" key="2">
    <source>
        <dbReference type="EMBL" id="SDN96182.1"/>
    </source>
</evidence>
<dbReference type="Proteomes" id="UP000198541">
    <property type="component" value="Unassembled WGS sequence"/>
</dbReference>
<sequence length="193" mass="21103">MSAREHSKEAHGRKDSGMNETTNAEAAKRLLICCDDPSHSATDKWLAELVRLNDGWVQLADGPGAVGDWHVVPHRAQWLWPSEEDPNYWQPVAEAAKASVAALTPEERQAAAKSVEETGIVVLPGGFESPRPRLDVRCLRHAGSHVELRLDDPKIVEFLDKWIAGNQRIITVSALARAITHLGVAGKADRGLS</sequence>
<dbReference type="EMBL" id="FNIM01000039">
    <property type="protein sequence ID" value="SDN96182.1"/>
    <property type="molecule type" value="Genomic_DNA"/>
</dbReference>
<feature type="region of interest" description="Disordered" evidence="1">
    <location>
        <begin position="1"/>
        <end position="20"/>
    </location>
</feature>
<evidence type="ECO:0000313" key="3">
    <source>
        <dbReference type="Proteomes" id="UP000198541"/>
    </source>
</evidence>